<dbReference type="EMBL" id="JAMKFB020000022">
    <property type="protein sequence ID" value="KAL0159452.1"/>
    <property type="molecule type" value="Genomic_DNA"/>
</dbReference>
<dbReference type="AlphaFoldDB" id="A0ABD0NBK9"/>
<organism evidence="2 3">
    <name type="scientific">Cirrhinus mrigala</name>
    <name type="common">Mrigala</name>
    <dbReference type="NCBI Taxonomy" id="683832"/>
    <lineage>
        <taxon>Eukaryota</taxon>
        <taxon>Metazoa</taxon>
        <taxon>Chordata</taxon>
        <taxon>Craniata</taxon>
        <taxon>Vertebrata</taxon>
        <taxon>Euteleostomi</taxon>
        <taxon>Actinopterygii</taxon>
        <taxon>Neopterygii</taxon>
        <taxon>Teleostei</taxon>
        <taxon>Ostariophysi</taxon>
        <taxon>Cypriniformes</taxon>
        <taxon>Cyprinidae</taxon>
        <taxon>Labeoninae</taxon>
        <taxon>Labeonini</taxon>
        <taxon>Cirrhinus</taxon>
    </lineage>
</organism>
<dbReference type="Pfam" id="PF00078">
    <property type="entry name" value="RVT_1"/>
    <property type="match status" value="1"/>
</dbReference>
<feature type="domain" description="Reverse transcriptase" evidence="1">
    <location>
        <begin position="1"/>
        <end position="101"/>
    </location>
</feature>
<evidence type="ECO:0000313" key="3">
    <source>
        <dbReference type="Proteomes" id="UP001529510"/>
    </source>
</evidence>
<evidence type="ECO:0000313" key="2">
    <source>
        <dbReference type="EMBL" id="KAL0159452.1"/>
    </source>
</evidence>
<accession>A0ABD0NBK9</accession>
<reference evidence="2 3" key="1">
    <citation type="submission" date="2024-05" db="EMBL/GenBank/DDBJ databases">
        <title>Genome sequencing and assembly of Indian major carp, Cirrhinus mrigala (Hamilton, 1822).</title>
        <authorList>
            <person name="Mohindra V."/>
            <person name="Chowdhury L.M."/>
            <person name="Lal K."/>
            <person name="Jena J.K."/>
        </authorList>
    </citation>
    <scope>NUCLEOTIDE SEQUENCE [LARGE SCALE GENOMIC DNA]</scope>
    <source>
        <strain evidence="2">CM1030</strain>
        <tissue evidence="2">Blood</tissue>
    </source>
</reference>
<dbReference type="Proteomes" id="UP001529510">
    <property type="component" value="Unassembled WGS sequence"/>
</dbReference>
<dbReference type="PANTHER" id="PTHR47027:SF25">
    <property type="entry name" value="REVERSE TRANSCRIPTASE DOMAIN-CONTAINING PROTEIN"/>
    <property type="match status" value="1"/>
</dbReference>
<dbReference type="InterPro" id="IPR000477">
    <property type="entry name" value="RT_dom"/>
</dbReference>
<proteinExistence type="predicted"/>
<comment type="caution">
    <text evidence="2">The sequence shown here is derived from an EMBL/GenBank/DDBJ whole genome shotgun (WGS) entry which is preliminary data.</text>
</comment>
<dbReference type="PANTHER" id="PTHR47027">
    <property type="entry name" value="REVERSE TRANSCRIPTASE DOMAIN-CONTAINING PROTEIN"/>
    <property type="match status" value="1"/>
</dbReference>
<dbReference type="PROSITE" id="PS50878">
    <property type="entry name" value="RT_POL"/>
    <property type="match status" value="1"/>
</dbReference>
<feature type="non-terminal residue" evidence="2">
    <location>
        <position position="1"/>
    </location>
</feature>
<name>A0ABD0NBK9_CIRMR</name>
<sequence>CSSFLPWTGNPPAVFNGIQWTLWKQLDDLEFADDLALLSHRQQQMQEKINVVAFMSSQVGLNIHKDKTKILKVNTTTTEPVTLNGIPLKEVQPFTYLGSIIDQSKSGLHTAHEHLGL</sequence>
<protein>
    <recommendedName>
        <fullName evidence="1">Reverse transcriptase domain-containing protein</fullName>
    </recommendedName>
</protein>
<keyword evidence="3" id="KW-1185">Reference proteome</keyword>
<gene>
    <name evidence="2" type="ORF">M9458_043177</name>
</gene>
<evidence type="ECO:0000259" key="1">
    <source>
        <dbReference type="PROSITE" id="PS50878"/>
    </source>
</evidence>